<organism evidence="1 2">
    <name type="scientific">Pectobacterium phage POP72</name>
    <dbReference type="NCBI Taxonomy" id="1965269"/>
    <lineage>
        <taxon>Viruses</taxon>
        <taxon>Duplodnaviria</taxon>
        <taxon>Heunggongvirae</taxon>
        <taxon>Uroviricota</taxon>
        <taxon>Caudoviricetes</taxon>
        <taxon>Autographivirales</taxon>
        <taxon>Autosignataviridae</taxon>
        <taxon>Molineuxvirinae</taxon>
        <taxon>Axomammavirus</taxon>
        <taxon>Axomammavirus PP1</taxon>
    </lineage>
</organism>
<evidence type="ECO:0000313" key="2">
    <source>
        <dbReference type="Proteomes" id="UP000244377"/>
    </source>
</evidence>
<accession>A0A2R2V0T1</accession>
<protein>
    <submittedName>
        <fullName evidence="1">Uncharacterized protein</fullName>
    </submittedName>
</protein>
<name>A0A2R2V0T1_9CAUD</name>
<proteinExistence type="predicted"/>
<sequence>MSRNLLKKMHCMVEAMTGETFYIAGGAVVDFMYGVVPKDYDMVLCKPDWNEAEAFEYLKDLSDTFAMLGCSTKIYQSYGLNLGEEVNPTSFQSMFLGCMKVTMSNCHLDILISRAPAMTEHVLKHDCNMNMVWYNGQRICWEHGGNEPKVKSLIFADGVVESRKERMYAKFGKLTSLSCA</sequence>
<dbReference type="Proteomes" id="UP000244377">
    <property type="component" value="Genome"/>
</dbReference>
<evidence type="ECO:0000313" key="1">
    <source>
        <dbReference type="EMBL" id="ARB10936.1"/>
    </source>
</evidence>
<dbReference type="EMBL" id="KY744566">
    <property type="protein sequence ID" value="ARB10936.1"/>
    <property type="molecule type" value="Genomic_DNA"/>
</dbReference>
<reference evidence="1 2" key="1">
    <citation type="submission" date="2017-03" db="EMBL/GenBank/DDBJ databases">
        <authorList>
            <person name="Afonso C.L."/>
            <person name="Miller P.J."/>
            <person name="Scott M.A."/>
            <person name="Spackman E."/>
            <person name="Goraichik I."/>
            <person name="Dimitrov K.M."/>
            <person name="Suarez D.L."/>
            <person name="Swayne D.E."/>
        </authorList>
    </citation>
    <scope>NUCLEOTIDE SEQUENCE [LARGE SCALE GENOMIC DNA]</scope>
</reference>
<gene>
    <name evidence="1" type="ORF">POP72_020</name>
</gene>